<dbReference type="Pfam" id="PF02597">
    <property type="entry name" value="ThiS"/>
    <property type="match status" value="1"/>
</dbReference>
<gene>
    <name evidence="1" type="primary">thiS</name>
    <name evidence="1" type="ORF">ED236_04050</name>
</gene>
<dbReference type="Proteomes" id="UP000275137">
    <property type="component" value="Unassembled WGS sequence"/>
</dbReference>
<name>A0A3N0V254_9PROT</name>
<accession>A0A3N0V254</accession>
<dbReference type="NCBIfam" id="TIGR01683">
    <property type="entry name" value="thiS"/>
    <property type="match status" value="1"/>
</dbReference>
<evidence type="ECO:0000313" key="1">
    <source>
        <dbReference type="EMBL" id="ROH86886.1"/>
    </source>
</evidence>
<dbReference type="RefSeq" id="WP_123236694.1">
    <property type="nucleotide sequence ID" value="NZ_RJVP01000002.1"/>
</dbReference>
<dbReference type="InterPro" id="IPR012675">
    <property type="entry name" value="Beta-grasp_dom_sf"/>
</dbReference>
<keyword evidence="2" id="KW-1185">Reference proteome</keyword>
<dbReference type="EMBL" id="RJVP01000002">
    <property type="protein sequence ID" value="ROH86886.1"/>
    <property type="molecule type" value="Genomic_DNA"/>
</dbReference>
<proteinExistence type="predicted"/>
<organism evidence="1 2">
    <name type="scientific">Pseudomethylobacillus aquaticus</name>
    <dbReference type="NCBI Taxonomy" id="2676064"/>
    <lineage>
        <taxon>Bacteria</taxon>
        <taxon>Pseudomonadati</taxon>
        <taxon>Pseudomonadota</taxon>
        <taxon>Betaproteobacteria</taxon>
        <taxon>Nitrosomonadales</taxon>
        <taxon>Methylophilaceae</taxon>
        <taxon>Pseudomethylobacillus</taxon>
    </lineage>
</organism>
<dbReference type="SUPFAM" id="SSF54285">
    <property type="entry name" value="MoaD/ThiS"/>
    <property type="match status" value="1"/>
</dbReference>
<dbReference type="Gene3D" id="3.10.20.30">
    <property type="match status" value="1"/>
</dbReference>
<dbReference type="InterPro" id="IPR003749">
    <property type="entry name" value="ThiS/MoaD-like"/>
</dbReference>
<evidence type="ECO:0000313" key="2">
    <source>
        <dbReference type="Proteomes" id="UP000275137"/>
    </source>
</evidence>
<reference evidence="1 2" key="1">
    <citation type="submission" date="2018-10" db="EMBL/GenBank/DDBJ databases">
        <authorList>
            <person name="Chen W.-M."/>
        </authorList>
    </citation>
    <scope>NUCLEOTIDE SEQUENCE [LARGE SCALE GENOMIC DNA]</scope>
    <source>
        <strain evidence="1 2">H-5</strain>
    </source>
</reference>
<dbReference type="InterPro" id="IPR016155">
    <property type="entry name" value="Mopterin_synth/thiamin_S_b"/>
</dbReference>
<dbReference type="CDD" id="cd00565">
    <property type="entry name" value="Ubl_ThiS"/>
    <property type="match status" value="1"/>
</dbReference>
<dbReference type="AlphaFoldDB" id="A0A3N0V254"/>
<sequence>MHLLINGNSRDFDHSSLTVEALVTLLGLQGKRLAIELNGDIVPRSAFQATALKAGDKLEIVGAVGGG</sequence>
<dbReference type="InterPro" id="IPR010035">
    <property type="entry name" value="Thi_S"/>
</dbReference>
<dbReference type="PANTHER" id="PTHR34472">
    <property type="entry name" value="SULFUR CARRIER PROTEIN THIS"/>
    <property type="match status" value="1"/>
</dbReference>
<dbReference type="PANTHER" id="PTHR34472:SF1">
    <property type="entry name" value="SULFUR CARRIER PROTEIN THIS"/>
    <property type="match status" value="1"/>
</dbReference>
<protein>
    <submittedName>
        <fullName evidence="1">Sulfur carrier protein ThiS</fullName>
    </submittedName>
</protein>
<comment type="caution">
    <text evidence="1">The sequence shown here is derived from an EMBL/GenBank/DDBJ whole genome shotgun (WGS) entry which is preliminary data.</text>
</comment>